<reference evidence="4" key="1">
    <citation type="submission" date="2016-11" db="UniProtKB">
        <authorList>
            <consortium name="WormBaseParasite"/>
        </authorList>
    </citation>
    <scope>IDENTIFICATION</scope>
</reference>
<name>A0A1I7YCT3_9BILA</name>
<organism evidence="3 4">
    <name type="scientific">Steinernema glaseri</name>
    <dbReference type="NCBI Taxonomy" id="37863"/>
    <lineage>
        <taxon>Eukaryota</taxon>
        <taxon>Metazoa</taxon>
        <taxon>Ecdysozoa</taxon>
        <taxon>Nematoda</taxon>
        <taxon>Chromadorea</taxon>
        <taxon>Rhabditida</taxon>
        <taxon>Tylenchina</taxon>
        <taxon>Panagrolaimomorpha</taxon>
        <taxon>Strongyloidoidea</taxon>
        <taxon>Steinernematidae</taxon>
        <taxon>Steinernema</taxon>
    </lineage>
</organism>
<dbReference type="WBParaSite" id="L893_g14988.t1">
    <property type="protein sequence ID" value="L893_g14988.t1"/>
    <property type="gene ID" value="L893_g14988"/>
</dbReference>
<feature type="chain" id="PRO_5009312092" evidence="2">
    <location>
        <begin position="25"/>
        <end position="358"/>
    </location>
</feature>
<evidence type="ECO:0000313" key="3">
    <source>
        <dbReference type="Proteomes" id="UP000095287"/>
    </source>
</evidence>
<evidence type="ECO:0000256" key="1">
    <source>
        <dbReference type="SAM" id="Phobius"/>
    </source>
</evidence>
<feature type="transmembrane region" description="Helical" evidence="1">
    <location>
        <begin position="279"/>
        <end position="302"/>
    </location>
</feature>
<feature type="signal peptide" evidence="2">
    <location>
        <begin position="1"/>
        <end position="24"/>
    </location>
</feature>
<protein>
    <submittedName>
        <fullName evidence="4">DCache_2 domain-containing protein</fullName>
    </submittedName>
</protein>
<dbReference type="Proteomes" id="UP000095287">
    <property type="component" value="Unplaced"/>
</dbReference>
<keyword evidence="2" id="KW-0732">Signal</keyword>
<evidence type="ECO:0000256" key="2">
    <source>
        <dbReference type="SAM" id="SignalP"/>
    </source>
</evidence>
<accession>A0A1I7YCT3</accession>
<keyword evidence="1" id="KW-0812">Transmembrane</keyword>
<keyword evidence="1" id="KW-0472">Membrane</keyword>
<keyword evidence="3" id="KW-1185">Reference proteome</keyword>
<keyword evidence="1" id="KW-1133">Transmembrane helix</keyword>
<proteinExistence type="predicted"/>
<dbReference type="AlphaFoldDB" id="A0A1I7YCT3"/>
<sequence length="358" mass="40467">MRFRVMVLGILCALVVIFFGTVAALPLPGEEEAVGDVEQQSPKEQICRMRKCEKWDVVVMLLLKRGFRQFKFVRSLLRRAFEDCKWFNGDVAIQFLTKNFTIVDVSDYTMKLQLPSQVREGSQYDPEERVTIFHEGVFAAVDLMSPSTAQKGSYILVITDFQKNAAGQKVLGTWLNSTTVDDKVEDQELQKLLVKKAIQLRVIQLTLDGDTKTSFKPQDLISSHRVANVGDFVGKVQVFEAKNVMDHFKPCPPLSQNEQLTQTRTANHYRTQLWIERNIGATLIGGFLLLVAFLSVLLAYHYHRNEKTHVKKSSKQQLSIMNTWIKLLSRVLGATSGHREGAITTVLPMVTNGHPLAS</sequence>
<evidence type="ECO:0000313" key="4">
    <source>
        <dbReference type="WBParaSite" id="L893_g14988.t1"/>
    </source>
</evidence>